<dbReference type="EMBL" id="JAPFFF010000054">
    <property type="protein sequence ID" value="KAK8838695.1"/>
    <property type="molecule type" value="Genomic_DNA"/>
</dbReference>
<name>A0ABR2GXP4_9EUKA</name>
<comment type="caution">
    <text evidence="2">The sequence shown here is derived from an EMBL/GenBank/DDBJ whole genome shotgun (WGS) entry which is preliminary data.</text>
</comment>
<feature type="domain" description="SGF29 C-terminal" evidence="1">
    <location>
        <begin position="133"/>
        <end position="261"/>
    </location>
</feature>
<proteinExistence type="predicted"/>
<evidence type="ECO:0000313" key="2">
    <source>
        <dbReference type="EMBL" id="KAK8838695.1"/>
    </source>
</evidence>
<keyword evidence="3" id="KW-1185">Reference proteome</keyword>
<reference evidence="2 3" key="1">
    <citation type="submission" date="2024-04" db="EMBL/GenBank/DDBJ databases">
        <title>Tritrichomonas musculus Genome.</title>
        <authorList>
            <person name="Alves-Ferreira E."/>
            <person name="Grigg M."/>
            <person name="Lorenzi H."/>
            <person name="Galac M."/>
        </authorList>
    </citation>
    <scope>NUCLEOTIDE SEQUENCE [LARGE SCALE GENOMIC DNA]</scope>
    <source>
        <strain evidence="2 3">EAF2021</strain>
    </source>
</reference>
<dbReference type="Gene3D" id="2.30.30.140">
    <property type="match status" value="1"/>
</dbReference>
<dbReference type="PANTHER" id="PTHR21539:SF0">
    <property type="entry name" value="SAGA-ASSOCIATED FACTOR 29"/>
    <property type="match status" value="1"/>
</dbReference>
<dbReference type="PANTHER" id="PTHR21539">
    <property type="entry name" value="SAGA-ASSOCIATED FACTOR 29"/>
    <property type="match status" value="1"/>
</dbReference>
<evidence type="ECO:0000313" key="3">
    <source>
        <dbReference type="Proteomes" id="UP001470230"/>
    </source>
</evidence>
<dbReference type="PROSITE" id="PS51518">
    <property type="entry name" value="SGF29_C"/>
    <property type="match status" value="1"/>
</dbReference>
<gene>
    <name evidence="2" type="ORF">M9Y10_032734</name>
</gene>
<dbReference type="Proteomes" id="UP001470230">
    <property type="component" value="Unassembled WGS sequence"/>
</dbReference>
<sequence>MENPEEENKDTLSLEHLNLIRAIAEQSCALDSDITQINLMLEHYLSLPINDLRFSSINSKMTDIMERIDQEINQTKHAISIIQNDPSCQSITANSALMVSKKHRKMFEDYVNRDLEVVSMPYPPLCGAIPPIPNYILPVGSFVAAKVESEYILCYVQGVLENQYIIADATLADPSINFKINQDEVIPMPTTLPDIKTKGTEYPSGAKVLSLWPEENVWTSVFYQASVVKSPSETGTFYKLIFDGDSDKSTFVPEKFVIPQP</sequence>
<dbReference type="Pfam" id="PF07039">
    <property type="entry name" value="SGF29_Tudor"/>
    <property type="match status" value="1"/>
</dbReference>
<accession>A0ABR2GXP4</accession>
<dbReference type="InterPro" id="IPR037802">
    <property type="entry name" value="SGF29"/>
</dbReference>
<evidence type="ECO:0000259" key="1">
    <source>
        <dbReference type="PROSITE" id="PS51518"/>
    </source>
</evidence>
<protein>
    <recommendedName>
        <fullName evidence="1">SGF29 C-terminal domain-containing protein</fullName>
    </recommendedName>
</protein>
<dbReference type="InterPro" id="IPR010750">
    <property type="entry name" value="SGF29_tudor-like_dom"/>
</dbReference>
<organism evidence="2 3">
    <name type="scientific">Tritrichomonas musculus</name>
    <dbReference type="NCBI Taxonomy" id="1915356"/>
    <lineage>
        <taxon>Eukaryota</taxon>
        <taxon>Metamonada</taxon>
        <taxon>Parabasalia</taxon>
        <taxon>Tritrichomonadida</taxon>
        <taxon>Tritrichomonadidae</taxon>
        <taxon>Tritrichomonas</taxon>
    </lineage>
</organism>